<dbReference type="AlphaFoldDB" id="A0A6B3N642"/>
<evidence type="ECO:0000313" key="1">
    <source>
        <dbReference type="EMBL" id="NER26265.1"/>
    </source>
</evidence>
<feature type="non-terminal residue" evidence="1">
    <location>
        <position position="1"/>
    </location>
</feature>
<proteinExistence type="predicted"/>
<name>A0A6B3N642_9CYAN</name>
<sequence>VAQVQTISPPYVEIGEDKVWRVTTRLPKHWPTLVAGSDVIMKVVDGEWVIISDKVEDYKLLYDYAMPSWVSRLDLREVALIERTAIDWSRPDVSLPPLAPSTAVLEPVEQPIRGLW</sequence>
<protein>
    <submittedName>
        <fullName evidence="1">Uncharacterized protein</fullName>
    </submittedName>
</protein>
<gene>
    <name evidence="1" type="ORF">F6J89_01005</name>
</gene>
<accession>A0A6B3N642</accession>
<organism evidence="1">
    <name type="scientific">Symploca sp. SIO1C4</name>
    <dbReference type="NCBI Taxonomy" id="2607765"/>
    <lineage>
        <taxon>Bacteria</taxon>
        <taxon>Bacillati</taxon>
        <taxon>Cyanobacteriota</taxon>
        <taxon>Cyanophyceae</taxon>
        <taxon>Coleofasciculales</taxon>
        <taxon>Coleofasciculaceae</taxon>
        <taxon>Symploca</taxon>
    </lineage>
</organism>
<reference evidence="1" key="1">
    <citation type="submission" date="2019-11" db="EMBL/GenBank/DDBJ databases">
        <title>Genomic insights into an expanded diversity of filamentous marine cyanobacteria reveals the extraordinary biosynthetic potential of Moorea and Okeania.</title>
        <authorList>
            <person name="Ferreira Leao T."/>
            <person name="Wang M."/>
            <person name="Moss N."/>
            <person name="Da Silva R."/>
            <person name="Sanders J."/>
            <person name="Nurk S."/>
            <person name="Gurevich A."/>
            <person name="Humphrey G."/>
            <person name="Reher R."/>
            <person name="Zhu Q."/>
            <person name="Belda-Ferre P."/>
            <person name="Glukhov E."/>
            <person name="Rex R."/>
            <person name="Dorrestein P.C."/>
            <person name="Knight R."/>
            <person name="Pevzner P."/>
            <person name="Gerwick W.H."/>
            <person name="Gerwick L."/>
        </authorList>
    </citation>
    <scope>NUCLEOTIDE SEQUENCE</scope>
    <source>
        <strain evidence="1">SIO1C4</strain>
    </source>
</reference>
<comment type="caution">
    <text evidence="1">The sequence shown here is derived from an EMBL/GenBank/DDBJ whole genome shotgun (WGS) entry which is preliminary data.</text>
</comment>
<dbReference type="EMBL" id="JAAHFQ010000010">
    <property type="protein sequence ID" value="NER26265.1"/>
    <property type="molecule type" value="Genomic_DNA"/>
</dbReference>